<name>A0A844G446_9BACT</name>
<gene>
    <name evidence="2" type="ORF">FYJ85_11860</name>
</gene>
<evidence type="ECO:0000259" key="1">
    <source>
        <dbReference type="Pfam" id="PF18406"/>
    </source>
</evidence>
<accession>A0A844G446</accession>
<protein>
    <recommendedName>
        <fullName evidence="1">YubB ferredoxin-like domain-containing protein</fullName>
    </recommendedName>
</protein>
<dbReference type="RefSeq" id="WP_154418800.1">
    <property type="nucleotide sequence ID" value="NZ_VUNS01000012.1"/>
</dbReference>
<keyword evidence="3" id="KW-1185">Reference proteome</keyword>
<dbReference type="InterPro" id="IPR041329">
    <property type="entry name" value="YubB_C"/>
</dbReference>
<proteinExistence type="predicted"/>
<dbReference type="EMBL" id="VUNS01000012">
    <property type="protein sequence ID" value="MST97734.1"/>
    <property type="molecule type" value="Genomic_DNA"/>
</dbReference>
<evidence type="ECO:0000313" key="3">
    <source>
        <dbReference type="Proteomes" id="UP000435649"/>
    </source>
</evidence>
<dbReference type="AlphaFoldDB" id="A0A844G446"/>
<dbReference type="Proteomes" id="UP000435649">
    <property type="component" value="Unassembled WGS sequence"/>
</dbReference>
<feature type="domain" description="YubB ferredoxin-like" evidence="1">
    <location>
        <begin position="91"/>
        <end position="163"/>
    </location>
</feature>
<sequence length="209" mass="24014">MNKFRNVAVNPKTNRIDFNILLPMPETLNISSPQHDKLPSGFVFPEIVNSTLDTFLQQCLDKGISVSMALAHYNRQKFGFPDWYDWRVSHWGTKWNADNGEEAGDCLPEFQTAWSMPEGWLRALAEHVDFILLYADEDMGHNCGRVNALRGEIEIEMPEHEAEAIALAYYIHYGDDGKELLTDASMDVSSDENYRNAVQNYNSYINNWE</sequence>
<dbReference type="Pfam" id="PF18406">
    <property type="entry name" value="DUF1281_C"/>
    <property type="match status" value="1"/>
</dbReference>
<reference evidence="2 3" key="1">
    <citation type="submission" date="2019-08" db="EMBL/GenBank/DDBJ databases">
        <title>In-depth cultivation of the pig gut microbiome towards novel bacterial diversity and tailored functional studies.</title>
        <authorList>
            <person name="Wylensek D."/>
            <person name="Hitch T.C.A."/>
            <person name="Clavel T."/>
        </authorList>
    </citation>
    <scope>NUCLEOTIDE SEQUENCE [LARGE SCALE GENOMIC DNA]</scope>
    <source>
        <strain evidence="2 3">BBE-744-WT-12</strain>
    </source>
</reference>
<organism evidence="2 3">
    <name type="scientific">Victivallis lenta</name>
    <dbReference type="NCBI Taxonomy" id="2606640"/>
    <lineage>
        <taxon>Bacteria</taxon>
        <taxon>Pseudomonadati</taxon>
        <taxon>Lentisphaerota</taxon>
        <taxon>Lentisphaeria</taxon>
        <taxon>Victivallales</taxon>
        <taxon>Victivallaceae</taxon>
        <taxon>Victivallis</taxon>
    </lineage>
</organism>
<evidence type="ECO:0000313" key="2">
    <source>
        <dbReference type="EMBL" id="MST97734.1"/>
    </source>
</evidence>
<comment type="caution">
    <text evidence="2">The sequence shown here is derived from an EMBL/GenBank/DDBJ whole genome shotgun (WGS) entry which is preliminary data.</text>
</comment>